<keyword evidence="2" id="KW-1185">Reference proteome</keyword>
<dbReference type="InterPro" id="IPR026444">
    <property type="entry name" value="Secre_tail"/>
</dbReference>
<gene>
    <name evidence="1" type="ORF">DLM85_08525</name>
</gene>
<protein>
    <recommendedName>
        <fullName evidence="3">Secretion system C-terminal sorting domain-containing protein</fullName>
    </recommendedName>
</protein>
<proteinExistence type="predicted"/>
<organism evidence="1 2">
    <name type="scientific">Hymenobacter edaphi</name>
    <dbReference type="NCBI Taxonomy" id="2211146"/>
    <lineage>
        <taxon>Bacteria</taxon>
        <taxon>Pseudomonadati</taxon>
        <taxon>Bacteroidota</taxon>
        <taxon>Cytophagia</taxon>
        <taxon>Cytophagales</taxon>
        <taxon>Hymenobacteraceae</taxon>
        <taxon>Hymenobacter</taxon>
    </lineage>
</organism>
<sequence>MAKGLPLPIHQLRLSMHHFYRLALGAGLLLQALTVRGQIILSNFNPNTQDFNTLTRSTAATPPAFTNNATLTGLYLGSNVYFVNSPTFPLPSGFYDYNPDKLGANDGSVTTAQFYSLGSAGSTDRAIGGLATGQSGTGYAGLRYRNSTGATIKNLAVTYTMEQWYNSGTIDQANFEVHYRTAATSASVYDAAGTWVAVPPLNVFAPSTTKPITNQNGNVASNRVTLSYTIPNVNLANGAEIMLRWKYSLNNATNGNGLGIDDVTVTPESTIFYSKATGNYNALATWGPNPDGTGTAPTSFTTANQLFYVRGADVTADRLGGSWTVSGTNSKIVVGVAGAPAKLLVAAGADINGTVDVTTGSTLRIEKTNSATLRLGTLNVGSTVEYSGTTDHTVQARQYSRLRVIGTGGKNLGGDVTVTDTLSFRGGADLALGAHNLTLSTLGAIVGTSPTSFVVTNGAGKLRLPVAGLSNGTSTAVLFPVGTAATSYSPVSIQQNTAQSQDIFEVRVINNVYRHYDANENPVGLPVQGEVVKKTWLIGKETPTIPNVDVQLAMEWNTSDATADFVPAQAFVDHFTGGQWDRVTNRPGATQPRVGAHGVKRGNISSFSPFGVSSSGGGVLPVELLRFDAQRTAPTVTCTWATATEQNNARFVVERSVDARTFEGLGTVAGAGNSTQRRDYRFVDTRPAHQLAYYRLRQIDNDGTETLSGVVAVAAGAGDKAAALSITPNPGTGLFELWTEAAAGTPLQLTVQSVLGTEVLRQRVVVGAGRPQLDLRRLPAGVYYVRVSTAAGLRTARVVKQ</sequence>
<reference evidence="2" key="1">
    <citation type="submission" date="2018-05" db="EMBL/GenBank/DDBJ databases">
        <authorList>
            <person name="Nie L."/>
        </authorList>
    </citation>
    <scope>NUCLEOTIDE SEQUENCE [LARGE SCALE GENOMIC DNA]</scope>
    <source>
        <strain evidence="2">NL</strain>
    </source>
</reference>
<dbReference type="Proteomes" id="UP000248553">
    <property type="component" value="Unassembled WGS sequence"/>
</dbReference>
<dbReference type="NCBIfam" id="TIGR04183">
    <property type="entry name" value="Por_Secre_tail"/>
    <property type="match status" value="1"/>
</dbReference>
<evidence type="ECO:0000313" key="1">
    <source>
        <dbReference type="EMBL" id="RAK68075.1"/>
    </source>
</evidence>
<accession>A0A328BN07</accession>
<dbReference type="EMBL" id="QHKM01000002">
    <property type="protein sequence ID" value="RAK68075.1"/>
    <property type="molecule type" value="Genomic_DNA"/>
</dbReference>
<evidence type="ECO:0000313" key="2">
    <source>
        <dbReference type="Proteomes" id="UP000248553"/>
    </source>
</evidence>
<comment type="caution">
    <text evidence="1">The sequence shown here is derived from an EMBL/GenBank/DDBJ whole genome shotgun (WGS) entry which is preliminary data.</text>
</comment>
<name>A0A328BN07_9BACT</name>
<dbReference type="AlphaFoldDB" id="A0A328BN07"/>
<evidence type="ECO:0008006" key="3">
    <source>
        <dbReference type="Google" id="ProtNLM"/>
    </source>
</evidence>